<name>A0A811PIE3_9POAL</name>
<evidence type="ECO:0000313" key="3">
    <source>
        <dbReference type="Proteomes" id="UP000604825"/>
    </source>
</evidence>
<evidence type="ECO:0000313" key="2">
    <source>
        <dbReference type="EMBL" id="CAD6243515.1"/>
    </source>
</evidence>
<proteinExistence type="predicted"/>
<gene>
    <name evidence="2" type="ORF">NCGR_LOCUS28619</name>
</gene>
<reference evidence="2" key="1">
    <citation type="submission" date="2020-10" db="EMBL/GenBank/DDBJ databases">
        <authorList>
            <person name="Han B."/>
            <person name="Lu T."/>
            <person name="Zhao Q."/>
            <person name="Huang X."/>
            <person name="Zhao Y."/>
        </authorList>
    </citation>
    <scope>NUCLEOTIDE SEQUENCE</scope>
</reference>
<organism evidence="2 3">
    <name type="scientific">Miscanthus lutarioriparius</name>
    <dbReference type="NCBI Taxonomy" id="422564"/>
    <lineage>
        <taxon>Eukaryota</taxon>
        <taxon>Viridiplantae</taxon>
        <taxon>Streptophyta</taxon>
        <taxon>Embryophyta</taxon>
        <taxon>Tracheophyta</taxon>
        <taxon>Spermatophyta</taxon>
        <taxon>Magnoliopsida</taxon>
        <taxon>Liliopsida</taxon>
        <taxon>Poales</taxon>
        <taxon>Poaceae</taxon>
        <taxon>PACMAD clade</taxon>
        <taxon>Panicoideae</taxon>
        <taxon>Andropogonodae</taxon>
        <taxon>Andropogoneae</taxon>
        <taxon>Saccharinae</taxon>
        <taxon>Miscanthus</taxon>
    </lineage>
</organism>
<protein>
    <submittedName>
        <fullName evidence="2">Uncharacterized protein</fullName>
    </submittedName>
</protein>
<feature type="region of interest" description="Disordered" evidence="1">
    <location>
        <begin position="21"/>
        <end position="65"/>
    </location>
</feature>
<keyword evidence="3" id="KW-1185">Reference proteome</keyword>
<sequence>MVFCEAPLDAAALGMGTSAPAATKGAGCGANKKREEEEDVVRVRSAAPPVTEARTRGPEEPVDASSFGGLQCLQTIVFRID</sequence>
<dbReference type="Proteomes" id="UP000604825">
    <property type="component" value="Unassembled WGS sequence"/>
</dbReference>
<dbReference type="EMBL" id="CAJGYO010000007">
    <property type="protein sequence ID" value="CAD6243515.1"/>
    <property type="molecule type" value="Genomic_DNA"/>
</dbReference>
<comment type="caution">
    <text evidence="2">The sequence shown here is derived from an EMBL/GenBank/DDBJ whole genome shotgun (WGS) entry which is preliminary data.</text>
</comment>
<dbReference type="AlphaFoldDB" id="A0A811PIE3"/>
<accession>A0A811PIE3</accession>
<evidence type="ECO:0000256" key="1">
    <source>
        <dbReference type="SAM" id="MobiDB-lite"/>
    </source>
</evidence>